<organism evidence="1 2">
    <name type="scientific">Candidatus Entotheonella gemina</name>
    <dbReference type="NCBI Taxonomy" id="1429439"/>
    <lineage>
        <taxon>Bacteria</taxon>
        <taxon>Pseudomonadati</taxon>
        <taxon>Nitrospinota/Tectimicrobiota group</taxon>
        <taxon>Candidatus Tectimicrobiota</taxon>
        <taxon>Candidatus Entotheonellia</taxon>
        <taxon>Candidatus Entotheonellales</taxon>
        <taxon>Candidatus Entotheonellaceae</taxon>
        <taxon>Candidatus Entotheonella</taxon>
    </lineage>
</organism>
<dbReference type="EMBL" id="AZHX01002744">
    <property type="protein sequence ID" value="ETW92997.1"/>
    <property type="molecule type" value="Genomic_DNA"/>
</dbReference>
<comment type="caution">
    <text evidence="1">The sequence shown here is derived from an EMBL/GenBank/DDBJ whole genome shotgun (WGS) entry which is preliminary data.</text>
</comment>
<proteinExistence type="predicted"/>
<name>W4L4K8_9BACT</name>
<accession>W4L4K8</accession>
<gene>
    <name evidence="1" type="ORF">ETSY2_52210</name>
</gene>
<evidence type="ECO:0000313" key="1">
    <source>
        <dbReference type="EMBL" id="ETW92997.1"/>
    </source>
</evidence>
<reference evidence="1 2" key="1">
    <citation type="journal article" date="2014" name="Nature">
        <title>An environmental bacterial taxon with a large and distinct metabolic repertoire.</title>
        <authorList>
            <person name="Wilson M.C."/>
            <person name="Mori T."/>
            <person name="Ruckert C."/>
            <person name="Uria A.R."/>
            <person name="Helf M.J."/>
            <person name="Takada K."/>
            <person name="Gernert C."/>
            <person name="Steffens U.A."/>
            <person name="Heycke N."/>
            <person name="Schmitt S."/>
            <person name="Rinke C."/>
            <person name="Helfrich E.J."/>
            <person name="Brachmann A.O."/>
            <person name="Gurgui C."/>
            <person name="Wakimoto T."/>
            <person name="Kracht M."/>
            <person name="Crusemann M."/>
            <person name="Hentschel U."/>
            <person name="Abe I."/>
            <person name="Matsunaga S."/>
            <person name="Kalinowski J."/>
            <person name="Takeyama H."/>
            <person name="Piel J."/>
        </authorList>
    </citation>
    <scope>NUCLEOTIDE SEQUENCE [LARGE SCALE GENOMIC DNA]</scope>
    <source>
        <strain evidence="2">TSY2</strain>
    </source>
</reference>
<evidence type="ECO:0000313" key="2">
    <source>
        <dbReference type="Proteomes" id="UP000019140"/>
    </source>
</evidence>
<sequence>MRFVPVNFGKAYSPINQTDARDSFEFTPPALTVLPTQAGAVSDATAASNQFNADNLPNDFEVHANRC</sequence>
<dbReference type="HOGENOM" id="CLU_2804435_0_0_7"/>
<dbReference type="Proteomes" id="UP000019140">
    <property type="component" value="Unassembled WGS sequence"/>
</dbReference>
<dbReference type="AlphaFoldDB" id="W4L4K8"/>
<keyword evidence="2" id="KW-1185">Reference proteome</keyword>
<protein>
    <submittedName>
        <fullName evidence="1">Uncharacterized protein</fullName>
    </submittedName>
</protein>